<proteinExistence type="predicted"/>
<dbReference type="GeneID" id="94827957"/>
<reference evidence="1" key="1">
    <citation type="submission" date="2016-10" db="EMBL/GenBank/DDBJ databases">
        <authorList>
            <person name="Benchimol M."/>
            <person name="Almeida L.G."/>
            <person name="Vasconcelos A.T."/>
            <person name="Perreira-Neves A."/>
            <person name="Rosa I.A."/>
            <person name="Tasca T."/>
            <person name="Bogo M.R."/>
            <person name="de Souza W."/>
        </authorList>
    </citation>
    <scope>NUCLEOTIDE SEQUENCE [LARGE SCALE GENOMIC DNA]</scope>
    <source>
        <strain evidence="1">K</strain>
    </source>
</reference>
<evidence type="ECO:0000313" key="2">
    <source>
        <dbReference type="Proteomes" id="UP000179807"/>
    </source>
</evidence>
<organism evidence="1 2">
    <name type="scientific">Tritrichomonas foetus</name>
    <dbReference type="NCBI Taxonomy" id="1144522"/>
    <lineage>
        <taxon>Eukaryota</taxon>
        <taxon>Metamonada</taxon>
        <taxon>Parabasalia</taxon>
        <taxon>Tritrichomonadida</taxon>
        <taxon>Tritrichomonadidae</taxon>
        <taxon>Tritrichomonas</taxon>
    </lineage>
</organism>
<dbReference type="Proteomes" id="UP000179807">
    <property type="component" value="Unassembled WGS sequence"/>
</dbReference>
<dbReference type="EMBL" id="MLAK01000827">
    <property type="protein sequence ID" value="OHT03456.1"/>
    <property type="molecule type" value="Genomic_DNA"/>
</dbReference>
<accession>A0A1J4JYB2</accession>
<dbReference type="AlphaFoldDB" id="A0A1J4JYB2"/>
<dbReference type="RefSeq" id="XP_068356592.1">
    <property type="nucleotide sequence ID" value="XM_068493253.1"/>
</dbReference>
<protein>
    <submittedName>
        <fullName evidence="1">Uncharacterized protein</fullName>
    </submittedName>
</protein>
<dbReference type="VEuPathDB" id="TrichDB:TRFO_06706"/>
<comment type="caution">
    <text evidence="1">The sequence shown here is derived from an EMBL/GenBank/DDBJ whole genome shotgun (WGS) entry which is preliminary data.</text>
</comment>
<evidence type="ECO:0000313" key="1">
    <source>
        <dbReference type="EMBL" id="OHT03456.1"/>
    </source>
</evidence>
<gene>
    <name evidence="1" type="ORF">TRFO_06706</name>
</gene>
<keyword evidence="2" id="KW-1185">Reference proteome</keyword>
<sequence length="335" mass="38189">MYLFFTFTLICSSEPETTRFTSLSSHTIRPKKNLFTNMNTIPHYVKIMNILYKNLIEPHEGGAFLINDPSLNLQLSHVTFYNCMASQCGAGYFQGKDAFLTQICGSNCRAGSCQFLYITNSDAIYTTQLNESSVFRCCPNETRVCNFGGIYGSYGSQLLSNVNMTQNGMHGGPTCFFFQSNHILVQFSTIISCYGEMHGFVYPSDEVNNNKTAEYNHINLCNNTYYKYQSNSMLHAQLIDLLIQDSMFKANNWRYFFRYKCIISLRGCVFDRNEEGITCSGLDTGDAQFGVENFATYDFHHYSIELCEVVDIPEPPSTSFFENLVQTMQNIFKSI</sequence>
<name>A0A1J4JYB2_9EUKA</name>